<dbReference type="EMBL" id="MFJY01000032">
    <property type="protein sequence ID" value="OGG27908.1"/>
    <property type="molecule type" value="Genomic_DNA"/>
</dbReference>
<keyword evidence="3 5" id="KW-0687">Ribonucleoprotein</keyword>
<organism evidence="6 7">
    <name type="scientific">Candidatus Gottesmanbacteria bacterium RIFCSPLOWO2_01_FULL_48_11</name>
    <dbReference type="NCBI Taxonomy" id="1798395"/>
    <lineage>
        <taxon>Bacteria</taxon>
        <taxon>Candidatus Gottesmaniibacteriota</taxon>
    </lineage>
</organism>
<dbReference type="InterPro" id="IPR001705">
    <property type="entry name" value="Ribosomal_bL33"/>
</dbReference>
<dbReference type="Pfam" id="PF00471">
    <property type="entry name" value="Ribosomal_L33"/>
    <property type="match status" value="1"/>
</dbReference>
<dbReference type="InterPro" id="IPR018264">
    <property type="entry name" value="Ribosomal_bL33_CS"/>
</dbReference>
<dbReference type="GO" id="GO:0003735">
    <property type="term" value="F:structural constituent of ribosome"/>
    <property type="evidence" value="ECO:0007669"/>
    <property type="project" value="InterPro"/>
</dbReference>
<protein>
    <recommendedName>
        <fullName evidence="4 5">Large ribosomal subunit protein bL33</fullName>
    </recommendedName>
</protein>
<reference evidence="6 7" key="1">
    <citation type="journal article" date="2016" name="Nat. Commun.">
        <title>Thousands of microbial genomes shed light on interconnected biogeochemical processes in an aquifer system.</title>
        <authorList>
            <person name="Anantharaman K."/>
            <person name="Brown C.T."/>
            <person name="Hug L.A."/>
            <person name="Sharon I."/>
            <person name="Castelle C.J."/>
            <person name="Probst A.J."/>
            <person name="Thomas B.C."/>
            <person name="Singh A."/>
            <person name="Wilkins M.J."/>
            <person name="Karaoz U."/>
            <person name="Brodie E.L."/>
            <person name="Williams K.H."/>
            <person name="Hubbard S.S."/>
            <person name="Banfield J.F."/>
        </authorList>
    </citation>
    <scope>NUCLEOTIDE SEQUENCE [LARGE SCALE GENOMIC DNA]</scope>
</reference>
<proteinExistence type="inferred from homology"/>
<comment type="similarity">
    <text evidence="1 5">Belongs to the bacterial ribosomal protein bL33 family.</text>
</comment>
<evidence type="ECO:0000313" key="6">
    <source>
        <dbReference type="EMBL" id="OGG27908.1"/>
    </source>
</evidence>
<evidence type="ECO:0000256" key="1">
    <source>
        <dbReference type="ARBA" id="ARBA00007596"/>
    </source>
</evidence>
<dbReference type="NCBIfam" id="NF001860">
    <property type="entry name" value="PRK00595.1"/>
    <property type="match status" value="1"/>
</dbReference>
<dbReference type="GO" id="GO:0006412">
    <property type="term" value="P:translation"/>
    <property type="evidence" value="ECO:0007669"/>
    <property type="project" value="UniProtKB-UniRule"/>
</dbReference>
<dbReference type="PANTHER" id="PTHR43168:SF2">
    <property type="entry name" value="LARGE RIBOSOMAL SUBUNIT PROTEIN BL33C"/>
    <property type="match status" value="1"/>
</dbReference>
<dbReference type="NCBIfam" id="TIGR01023">
    <property type="entry name" value="rpmG_bact"/>
    <property type="match status" value="1"/>
</dbReference>
<accession>A0A1F6ATC5</accession>
<dbReference type="HAMAP" id="MF_00294">
    <property type="entry name" value="Ribosomal_bL33"/>
    <property type="match status" value="1"/>
</dbReference>
<evidence type="ECO:0000313" key="7">
    <source>
        <dbReference type="Proteomes" id="UP000178305"/>
    </source>
</evidence>
<name>A0A1F6ATC5_9BACT</name>
<dbReference type="PANTHER" id="PTHR43168">
    <property type="entry name" value="50S RIBOSOMAL PROTEIN L33, CHLOROPLASTIC"/>
    <property type="match status" value="1"/>
</dbReference>
<dbReference type="GO" id="GO:0005840">
    <property type="term" value="C:ribosome"/>
    <property type="evidence" value="ECO:0007669"/>
    <property type="project" value="UniProtKB-KW"/>
</dbReference>
<dbReference type="NCBIfam" id="NF001764">
    <property type="entry name" value="PRK00504.1"/>
    <property type="match status" value="1"/>
</dbReference>
<evidence type="ECO:0000256" key="3">
    <source>
        <dbReference type="ARBA" id="ARBA00023274"/>
    </source>
</evidence>
<dbReference type="Gene3D" id="2.20.28.120">
    <property type="entry name" value="Ribosomal protein L33"/>
    <property type="match status" value="1"/>
</dbReference>
<dbReference type="SUPFAM" id="SSF57829">
    <property type="entry name" value="Zn-binding ribosomal proteins"/>
    <property type="match status" value="1"/>
</dbReference>
<evidence type="ECO:0000256" key="2">
    <source>
        <dbReference type="ARBA" id="ARBA00022980"/>
    </source>
</evidence>
<dbReference type="PROSITE" id="PS00582">
    <property type="entry name" value="RIBOSOMAL_L33"/>
    <property type="match status" value="1"/>
</dbReference>
<dbReference type="InterPro" id="IPR038584">
    <property type="entry name" value="Ribosomal_bL33_sf"/>
</dbReference>
<evidence type="ECO:0000256" key="4">
    <source>
        <dbReference type="ARBA" id="ARBA00035176"/>
    </source>
</evidence>
<gene>
    <name evidence="5" type="primary">rpmG</name>
    <name evidence="6" type="ORF">A3A64_02465</name>
</gene>
<dbReference type="GO" id="GO:0005737">
    <property type="term" value="C:cytoplasm"/>
    <property type="evidence" value="ECO:0007669"/>
    <property type="project" value="UniProtKB-ARBA"/>
</dbReference>
<sequence length="57" mass="6879">MAKKEQRELLAMICTVCKSQNYITKRNKINTPEKLVMRKYCRHCRKHTEHKESSKLD</sequence>
<dbReference type="Proteomes" id="UP000178305">
    <property type="component" value="Unassembled WGS sequence"/>
</dbReference>
<dbReference type="InterPro" id="IPR011332">
    <property type="entry name" value="Ribosomal_zn-bd"/>
</dbReference>
<keyword evidence="2 5" id="KW-0689">Ribosomal protein</keyword>
<evidence type="ECO:0000256" key="5">
    <source>
        <dbReference type="HAMAP-Rule" id="MF_00294"/>
    </source>
</evidence>
<dbReference type="GO" id="GO:1990904">
    <property type="term" value="C:ribonucleoprotein complex"/>
    <property type="evidence" value="ECO:0007669"/>
    <property type="project" value="UniProtKB-KW"/>
</dbReference>
<comment type="caution">
    <text evidence="6">The sequence shown here is derived from an EMBL/GenBank/DDBJ whole genome shotgun (WGS) entry which is preliminary data.</text>
</comment>
<dbReference type="AlphaFoldDB" id="A0A1F6ATC5"/>